<dbReference type="Proteomes" id="UP001055072">
    <property type="component" value="Unassembled WGS sequence"/>
</dbReference>
<reference evidence="1" key="1">
    <citation type="journal article" date="2021" name="Environ. Microbiol.">
        <title>Gene family expansions and transcriptome signatures uncover fungal adaptations to wood decay.</title>
        <authorList>
            <person name="Hage H."/>
            <person name="Miyauchi S."/>
            <person name="Viragh M."/>
            <person name="Drula E."/>
            <person name="Min B."/>
            <person name="Chaduli D."/>
            <person name="Navarro D."/>
            <person name="Favel A."/>
            <person name="Norest M."/>
            <person name="Lesage-Meessen L."/>
            <person name="Balint B."/>
            <person name="Merenyi Z."/>
            <person name="de Eugenio L."/>
            <person name="Morin E."/>
            <person name="Martinez A.T."/>
            <person name="Baldrian P."/>
            <person name="Stursova M."/>
            <person name="Martinez M.J."/>
            <person name="Novotny C."/>
            <person name="Magnuson J.K."/>
            <person name="Spatafora J.W."/>
            <person name="Maurice S."/>
            <person name="Pangilinan J."/>
            <person name="Andreopoulos W."/>
            <person name="LaButti K."/>
            <person name="Hundley H."/>
            <person name="Na H."/>
            <person name="Kuo A."/>
            <person name="Barry K."/>
            <person name="Lipzen A."/>
            <person name="Henrissat B."/>
            <person name="Riley R."/>
            <person name="Ahrendt S."/>
            <person name="Nagy L.G."/>
            <person name="Grigoriev I.V."/>
            <person name="Martin F."/>
            <person name="Rosso M.N."/>
        </authorList>
    </citation>
    <scope>NUCLEOTIDE SEQUENCE</scope>
    <source>
        <strain evidence="1">CBS 384.51</strain>
    </source>
</reference>
<keyword evidence="2" id="KW-1185">Reference proteome</keyword>
<protein>
    <submittedName>
        <fullName evidence="1">Uncharacterized protein</fullName>
    </submittedName>
</protein>
<accession>A0ACB8U865</accession>
<organism evidence="1 2">
    <name type="scientific">Irpex rosettiformis</name>
    <dbReference type="NCBI Taxonomy" id="378272"/>
    <lineage>
        <taxon>Eukaryota</taxon>
        <taxon>Fungi</taxon>
        <taxon>Dikarya</taxon>
        <taxon>Basidiomycota</taxon>
        <taxon>Agaricomycotina</taxon>
        <taxon>Agaricomycetes</taxon>
        <taxon>Polyporales</taxon>
        <taxon>Irpicaceae</taxon>
        <taxon>Irpex</taxon>
    </lineage>
</organism>
<dbReference type="EMBL" id="MU274908">
    <property type="protein sequence ID" value="KAI0090160.1"/>
    <property type="molecule type" value="Genomic_DNA"/>
</dbReference>
<gene>
    <name evidence="1" type="ORF">BDY19DRAFT_938774</name>
</gene>
<comment type="caution">
    <text evidence="1">The sequence shown here is derived from an EMBL/GenBank/DDBJ whole genome shotgun (WGS) entry which is preliminary data.</text>
</comment>
<evidence type="ECO:0000313" key="1">
    <source>
        <dbReference type="EMBL" id="KAI0090160.1"/>
    </source>
</evidence>
<evidence type="ECO:0000313" key="2">
    <source>
        <dbReference type="Proteomes" id="UP001055072"/>
    </source>
</evidence>
<proteinExistence type="predicted"/>
<sequence>MPYTEPDDRSHYTASARHRSDPSVLSSRSSRVRFAIGEDESGSQYPRASSWRQGSEGSLPQGDEGYSSSPHHPPVVSGQETAQDHGMDLENGRTKNSKKVAVDSDMGDGYLSHFIAQDEDNNWDNLDEQQPSSDERHEGDDSTLYEQVMDQDDPLITHKRRQQLEDFDGLENLMQKTVSYKERRKSARAVKIQYNVSSIVNREKFLIKLGRALMTFGAPSHRIEAQLLSAARILELKAEFIHVPGLIMCSFVNEDEKSSETHFIRCTGRMALGRLHEVHQIYRGVVHDELSAKRAGQQLDALLEARPIYGSVTQLILSFWIATLICPLAFGGSLVDMWLAGTFAVFLAIMRNGVIAKAKAWYAHVFEVCVVMLISFAARALGSIPGGVFCYNAIASASIVSILPGFLILSGSLELASKNIACGSIKMMYALIYTFFLGFGLQIGNDLYLVIDHRARDRLDKLATHFFTEMSVVGGFVPDNSTLSFVNHGRPLNGTFTFSGLVDPSRNDRIIVGCLREPDLPWYLQPFPWWSQFIIVPIFSLLSSLMNLQPLWTSDMLVMITISCISYTTNKVANHFIPNRSDFVSFIGAFSVGILGNLYSRRMNGTAFTVMVTGVLFLVPVSSVPDCTATEG</sequence>
<name>A0ACB8U865_9APHY</name>